<proteinExistence type="predicted"/>
<keyword evidence="1" id="KW-0732">Signal</keyword>
<comment type="caution">
    <text evidence="2">The sequence shown here is derived from an EMBL/GenBank/DDBJ whole genome shotgun (WGS) entry which is preliminary data.</text>
</comment>
<name>A0A7J8XFQ3_GOSAI</name>
<accession>A0A7J8XFQ3</accession>
<reference evidence="2 3" key="1">
    <citation type="journal article" date="2019" name="Genome Biol. Evol.">
        <title>Insights into the evolution of the New World diploid cottons (Gossypium, subgenus Houzingenia) based on genome sequencing.</title>
        <authorList>
            <person name="Grover C.E."/>
            <person name="Arick M.A. 2nd"/>
            <person name="Thrash A."/>
            <person name="Conover J.L."/>
            <person name="Sanders W.S."/>
            <person name="Peterson D.G."/>
            <person name="Frelichowski J.E."/>
            <person name="Scheffler J.A."/>
            <person name="Scheffler B.E."/>
            <person name="Wendel J.F."/>
        </authorList>
    </citation>
    <scope>NUCLEOTIDE SEQUENCE [LARGE SCALE GENOMIC DNA]</scope>
    <source>
        <strain evidence="2">185</strain>
        <tissue evidence="2">Leaf</tissue>
    </source>
</reference>
<evidence type="ECO:0008006" key="4">
    <source>
        <dbReference type="Google" id="ProtNLM"/>
    </source>
</evidence>
<dbReference type="EMBL" id="JABFAA010000007">
    <property type="protein sequence ID" value="MBA0686115.1"/>
    <property type="molecule type" value="Genomic_DNA"/>
</dbReference>
<dbReference type="Pfam" id="PF01190">
    <property type="entry name" value="Pollen_Ole_e_1"/>
    <property type="match status" value="1"/>
</dbReference>
<evidence type="ECO:0000313" key="2">
    <source>
        <dbReference type="EMBL" id="MBA0686115.1"/>
    </source>
</evidence>
<protein>
    <recommendedName>
        <fullName evidence="4">Pollen Ole e 1 allergen and extensin family protein</fullName>
    </recommendedName>
</protein>
<dbReference type="GO" id="GO:0071944">
    <property type="term" value="C:cell periphery"/>
    <property type="evidence" value="ECO:0007669"/>
    <property type="project" value="TreeGrafter"/>
</dbReference>
<dbReference type="PANTHER" id="PTHR33470">
    <property type="entry name" value="OS01G0164075 PROTEIN"/>
    <property type="match status" value="1"/>
</dbReference>
<evidence type="ECO:0000256" key="1">
    <source>
        <dbReference type="ARBA" id="ARBA00022729"/>
    </source>
</evidence>
<dbReference type="AlphaFoldDB" id="A0A7J8XFQ3"/>
<evidence type="ECO:0000313" key="3">
    <source>
        <dbReference type="Proteomes" id="UP000593577"/>
    </source>
</evidence>
<gene>
    <name evidence="2" type="ORF">Goari_013735</name>
</gene>
<dbReference type="PANTHER" id="PTHR33470:SF58">
    <property type="entry name" value="POLLEN OLE E 1 ALLERGEN AND EXTENSIN FAMILY PROTEIN"/>
    <property type="match status" value="1"/>
</dbReference>
<organism evidence="2 3">
    <name type="scientific">Gossypium aridum</name>
    <name type="common">American cotton</name>
    <name type="synonym">Erioxylum aridum</name>
    <dbReference type="NCBI Taxonomy" id="34290"/>
    <lineage>
        <taxon>Eukaryota</taxon>
        <taxon>Viridiplantae</taxon>
        <taxon>Streptophyta</taxon>
        <taxon>Embryophyta</taxon>
        <taxon>Tracheophyta</taxon>
        <taxon>Spermatophyta</taxon>
        <taxon>Magnoliopsida</taxon>
        <taxon>eudicotyledons</taxon>
        <taxon>Gunneridae</taxon>
        <taxon>Pentapetalae</taxon>
        <taxon>rosids</taxon>
        <taxon>malvids</taxon>
        <taxon>Malvales</taxon>
        <taxon>Malvaceae</taxon>
        <taxon>Malvoideae</taxon>
        <taxon>Gossypium</taxon>
    </lineage>
</organism>
<dbReference type="Proteomes" id="UP000593577">
    <property type="component" value="Unassembled WGS sequence"/>
</dbReference>
<sequence length="118" mass="13071">MGVGAVARITCEGVDEYGYETESLSILSCATDEKGYFIATISPYEVKDQNRRFRNCKAFLELSPTEDCDVPTDDNKGISGAPLASFQRLHDKSIKLFTVGPFFFVPEQEAKSIPDDGY</sequence>
<keyword evidence="3" id="KW-1185">Reference proteome</keyword>